<dbReference type="InterPro" id="IPR011989">
    <property type="entry name" value="ARM-like"/>
</dbReference>
<gene>
    <name evidence="1" type="ORF">SRB5_64270</name>
</gene>
<dbReference type="AlphaFoldDB" id="A0A7K0CRZ4"/>
<accession>A0A7K0CRZ4</accession>
<sequence>MPVFGADGMVTRMWEGLEEIGWAGLKHNYGSAEDVPGLLHRCAGPSPEDAEEAADELHNLLYHQGGWICSAASAALPFLLRLAADARVRCRRTVLGLVASLAAESGRVADRLLDPGWPPAWEQVLPEVLDLLTDPDPGIRRSAADVVSDCDSPGHLLLPALLRCWQVERDLVNRLDLTLALGRAVTREPAGNRADEAGALLRSLLDSPEPQLRLAAVHALAPHDPGLAESRLEVVLDAIRAPSAELWQRSSSVAGGARGVQYWTAALYTSASPAFALGLLADHHDEEQRVGGLTQAGGLLAQWRSPAEVLLPAIADRLDDPVTEVRYRAVELLACLGPVAAAHADAVAGLLEDTAARNTRTGETVAEASLWALARMNDPRCVPALAERVRGVARSGFASASAHFGSGHSPHFPALPALHEVLTQVPEHAARLLPSIRDRLGKAPEVVGCKQLCDVLAAWGPAAKSAVPQLLDLLEDDERWTAAATALAGIGPAGNGGRELLLARSSAPDSGADAELAAWAYLRVGGEREPVLSVLGPAAVGGRFPHPSLRKLADLGSHAAPFADRIRPMVNDRDTWIRVEAAHALWAATGDTESTVPALLEAVRDLAEGTFFPVMLPALRYLARIGPAARPAADLLRDVAAGDRRLHYSGGWRAFTEDESVRVAIDELFAATA</sequence>
<evidence type="ECO:0000313" key="2">
    <source>
        <dbReference type="Proteomes" id="UP000466345"/>
    </source>
</evidence>
<dbReference type="RefSeq" id="WP_228390609.1">
    <property type="nucleotide sequence ID" value="NZ_WEGJ01000048.1"/>
</dbReference>
<comment type="caution">
    <text evidence="1">The sequence shown here is derived from an EMBL/GenBank/DDBJ whole genome shotgun (WGS) entry which is preliminary data.</text>
</comment>
<reference evidence="1 2" key="1">
    <citation type="submission" date="2019-10" db="EMBL/GenBank/DDBJ databases">
        <title>Streptomyces smaragdinus sp. nov. and Streptomyces fabii sp. nov., isolated from the gut of fungus growing-termite Macrotermes natalensis.</title>
        <authorList>
            <person name="Schwitalla J."/>
            <person name="Benndorf R."/>
            <person name="Martin K."/>
            <person name="De Beer W."/>
            <person name="Kaster A.-K."/>
            <person name="Vollmers J."/>
            <person name="Poulsen M."/>
            <person name="Beemelmanns C."/>
        </authorList>
    </citation>
    <scope>NUCLEOTIDE SEQUENCE [LARGE SCALE GENOMIC DNA]</scope>
    <source>
        <strain evidence="1 2">RB5</strain>
    </source>
</reference>
<organism evidence="1 2">
    <name type="scientific">Streptomyces smaragdinus</name>
    <dbReference type="NCBI Taxonomy" id="2585196"/>
    <lineage>
        <taxon>Bacteria</taxon>
        <taxon>Bacillati</taxon>
        <taxon>Actinomycetota</taxon>
        <taxon>Actinomycetes</taxon>
        <taxon>Kitasatosporales</taxon>
        <taxon>Streptomycetaceae</taxon>
        <taxon>Streptomyces</taxon>
    </lineage>
</organism>
<dbReference type="SUPFAM" id="SSF48371">
    <property type="entry name" value="ARM repeat"/>
    <property type="match status" value="1"/>
</dbReference>
<protein>
    <submittedName>
        <fullName evidence="1">Uncharacterized protein</fullName>
    </submittedName>
</protein>
<dbReference type="PROSITE" id="PS50077">
    <property type="entry name" value="HEAT_REPEAT"/>
    <property type="match status" value="1"/>
</dbReference>
<dbReference type="EMBL" id="WEGJ01000048">
    <property type="protein sequence ID" value="MQY16229.1"/>
    <property type="molecule type" value="Genomic_DNA"/>
</dbReference>
<dbReference type="InterPro" id="IPR016024">
    <property type="entry name" value="ARM-type_fold"/>
</dbReference>
<keyword evidence="2" id="KW-1185">Reference proteome</keyword>
<proteinExistence type="predicted"/>
<evidence type="ECO:0000313" key="1">
    <source>
        <dbReference type="EMBL" id="MQY16229.1"/>
    </source>
</evidence>
<dbReference type="InterPro" id="IPR021133">
    <property type="entry name" value="HEAT_type_2"/>
</dbReference>
<name>A0A7K0CRZ4_9ACTN</name>
<dbReference type="Gene3D" id="1.25.10.10">
    <property type="entry name" value="Leucine-rich Repeat Variant"/>
    <property type="match status" value="2"/>
</dbReference>
<dbReference type="Proteomes" id="UP000466345">
    <property type="component" value="Unassembled WGS sequence"/>
</dbReference>